<comment type="caution">
    <text evidence="5">The sequence shown here is derived from an EMBL/GenBank/DDBJ whole genome shotgun (WGS) entry which is preliminary data.</text>
</comment>
<dbReference type="PANTHER" id="PTHR43547:SF2">
    <property type="entry name" value="HYBRID SIGNAL TRANSDUCTION HISTIDINE KINASE C"/>
    <property type="match status" value="1"/>
</dbReference>
<protein>
    <submittedName>
        <fullName evidence="5">Diguanylate cyclase</fullName>
    </submittedName>
</protein>
<dbReference type="NCBIfam" id="TIGR00254">
    <property type="entry name" value="GGDEF"/>
    <property type="match status" value="1"/>
</dbReference>
<dbReference type="PROSITE" id="PS51257">
    <property type="entry name" value="PROKAR_LIPOPROTEIN"/>
    <property type="match status" value="1"/>
</dbReference>
<evidence type="ECO:0000256" key="3">
    <source>
        <dbReference type="SAM" id="SignalP"/>
    </source>
</evidence>
<dbReference type="InterPro" id="IPR013783">
    <property type="entry name" value="Ig-like_fold"/>
</dbReference>
<dbReference type="InterPro" id="IPR011041">
    <property type="entry name" value="Quinoprot_gluc/sorb_DH_b-prop"/>
</dbReference>
<dbReference type="RefSeq" id="WP_166860542.1">
    <property type="nucleotide sequence ID" value="NZ_JAAQOM010000010.1"/>
</dbReference>
<dbReference type="SUPFAM" id="SSF50952">
    <property type="entry name" value="Soluble quinoprotein glucose dehydrogenase"/>
    <property type="match status" value="1"/>
</dbReference>
<accession>A0ABX0PD82</accession>
<dbReference type="Gene3D" id="3.30.70.270">
    <property type="match status" value="1"/>
</dbReference>
<keyword evidence="1" id="KW-0597">Phosphoprotein</keyword>
<dbReference type="Proteomes" id="UP000716322">
    <property type="component" value="Unassembled WGS sequence"/>
</dbReference>
<evidence type="ECO:0000313" key="6">
    <source>
        <dbReference type="Proteomes" id="UP000716322"/>
    </source>
</evidence>
<dbReference type="SUPFAM" id="SSF63829">
    <property type="entry name" value="Calcium-dependent phosphotriesterase"/>
    <property type="match status" value="2"/>
</dbReference>
<dbReference type="Pfam" id="PF07494">
    <property type="entry name" value="Reg_prop"/>
    <property type="match status" value="7"/>
</dbReference>
<name>A0ABX0PD82_9BURK</name>
<keyword evidence="3" id="KW-0732">Signal</keyword>
<dbReference type="Gene3D" id="2.130.10.10">
    <property type="entry name" value="YVTN repeat-like/Quinoprotein amine dehydrogenase"/>
    <property type="match status" value="2"/>
</dbReference>
<dbReference type="EMBL" id="JAAQOM010000010">
    <property type="protein sequence ID" value="NIA55310.1"/>
    <property type="molecule type" value="Genomic_DNA"/>
</dbReference>
<dbReference type="InterPro" id="IPR000160">
    <property type="entry name" value="GGDEF_dom"/>
</dbReference>
<keyword evidence="2" id="KW-0175">Coiled coil</keyword>
<feature type="domain" description="GGDEF" evidence="4">
    <location>
        <begin position="910"/>
        <end position="1049"/>
    </location>
</feature>
<dbReference type="InterPro" id="IPR015943">
    <property type="entry name" value="WD40/YVTN_repeat-like_dom_sf"/>
</dbReference>
<evidence type="ECO:0000259" key="4">
    <source>
        <dbReference type="PROSITE" id="PS50887"/>
    </source>
</evidence>
<dbReference type="Pfam" id="PF07495">
    <property type="entry name" value="Y_Y_Y"/>
    <property type="match status" value="1"/>
</dbReference>
<dbReference type="InterPro" id="IPR011123">
    <property type="entry name" value="Y_Y_Y"/>
</dbReference>
<dbReference type="SUPFAM" id="SSF55073">
    <property type="entry name" value="Nucleotide cyclase"/>
    <property type="match status" value="1"/>
</dbReference>
<gene>
    <name evidence="5" type="ORF">HAV22_16865</name>
</gene>
<sequence>MTILFHRWICALALLCVGTSCMAVAPSPDSQFVARLAEDGATVGAVNAVFQDHEGYIWLGGTDGLARYDGYTFEVFHNKPAERDSISSNAVWAIAEDGNGELWVATDGGLNRFDRASKRFVHFQHAANEPGSLVSDTVRALALDRSGTLWVGTYGGLARLNPDGRSFTTYHNGFPNADQIKALLVDGKGTVWIGTDGAGLVRFDPATRTFRGYQAGAASDALSHNVVTSLAEDRAHRRLWLGTAGGGLDAFDPGTGKFARYVHDERRTGSIVDNYVSTVMLDRDGAVWAGTVLGVDVLQPGAGAFVHLKANESGRHALASDNARSIFQDNNGDVWIGSFPSGISFLNTGTLAFRSHGKGEGGLSHSSVLALHEDGAGNLWLGTDGGGLDRLGVDGRMAYYRHEQDRPGSLSANAILSIAADREGTLWLGTWEGGLDRFDPHSGKAGAYFVDYRYPTTISNNNTWRVFNDSANRLWIGTVGGGLDRYERDKDGFTRFVPRPGDDAGIGSPLVWAIDEDRQGRLWLGTGNGLDRLDPASGTFTHYRHRTGDAHSISADNVLAVYPAPDGIVWLGTRGGGLDRLDPATGQVRRYGRNDGLPSDAVVSILSDAKGRLWLGTLNGLTEFDPASGRVRTFTRNDGVQGNQFNIGAALKLRSGELAFGGTQGYTRFVPADVTNNSYRPPVVLRDFQIFNKPVVVGAEGAPLRQVIEQTRDVTLDYRQSVFTIEYAALGYRNPEKNRYAYRLAGFDRDWNEVGSRRSATYTNLDAGDYVFMVKASNDEGVWNDQPTTLRIHVLPPPWETWWARTLYALLALGALGGFVRSQHRKVRRQVAINAMLEQKVRERTQELAEKNTDLENINHRLEEISLSDPLTGLNNRRYLSKCIGADSAMAVRAHRRRAGDGMATEPGRQDLLFFLIDVDHFKAVNDTYGHANGDAVLVQMAAILRQVCREGDMALRWGGEEFLVVSRFTDRAQAPDIAERFRSAVEDHAFALEQGRTLRKTCSIGFACFPFDPDVPAEFSVEQVIDIADRCLYQVKRLQRNGWMGLYLAAGEAIGFDELVASPQRALASGKVVMKTSIAGVSSWEGAESQRAC</sequence>
<dbReference type="InterPro" id="IPR011110">
    <property type="entry name" value="Reg_prop"/>
</dbReference>
<dbReference type="Pfam" id="PF00990">
    <property type="entry name" value="GGDEF"/>
    <property type="match status" value="1"/>
</dbReference>
<reference evidence="5 6" key="1">
    <citation type="submission" date="2020-03" db="EMBL/GenBank/DDBJ databases">
        <title>Genome sequence of strain Massilia sp. TW-1.</title>
        <authorList>
            <person name="Chaudhary D.K."/>
        </authorList>
    </citation>
    <scope>NUCLEOTIDE SEQUENCE [LARGE SCALE GENOMIC DNA]</scope>
    <source>
        <strain evidence="5 6">TW-1</strain>
    </source>
</reference>
<dbReference type="PROSITE" id="PS50887">
    <property type="entry name" value="GGDEF"/>
    <property type="match status" value="1"/>
</dbReference>
<evidence type="ECO:0000256" key="1">
    <source>
        <dbReference type="ARBA" id="ARBA00022553"/>
    </source>
</evidence>
<keyword evidence="6" id="KW-1185">Reference proteome</keyword>
<evidence type="ECO:0000313" key="5">
    <source>
        <dbReference type="EMBL" id="NIA55310.1"/>
    </source>
</evidence>
<dbReference type="SMART" id="SM00267">
    <property type="entry name" value="GGDEF"/>
    <property type="match status" value="1"/>
</dbReference>
<evidence type="ECO:0000256" key="2">
    <source>
        <dbReference type="SAM" id="Coils"/>
    </source>
</evidence>
<dbReference type="InterPro" id="IPR043128">
    <property type="entry name" value="Rev_trsase/Diguanyl_cyclase"/>
</dbReference>
<organism evidence="5 6">
    <name type="scientific">Telluria antibiotica</name>
    <dbReference type="NCBI Taxonomy" id="2717319"/>
    <lineage>
        <taxon>Bacteria</taxon>
        <taxon>Pseudomonadati</taxon>
        <taxon>Pseudomonadota</taxon>
        <taxon>Betaproteobacteria</taxon>
        <taxon>Burkholderiales</taxon>
        <taxon>Oxalobacteraceae</taxon>
        <taxon>Telluria group</taxon>
        <taxon>Telluria</taxon>
    </lineage>
</organism>
<feature type="chain" id="PRO_5046599992" evidence="3">
    <location>
        <begin position="26"/>
        <end position="1094"/>
    </location>
</feature>
<dbReference type="CDD" id="cd01949">
    <property type="entry name" value="GGDEF"/>
    <property type="match status" value="1"/>
</dbReference>
<dbReference type="Gene3D" id="2.60.40.10">
    <property type="entry name" value="Immunoglobulins"/>
    <property type="match status" value="1"/>
</dbReference>
<feature type="coiled-coil region" evidence="2">
    <location>
        <begin position="834"/>
        <end position="865"/>
    </location>
</feature>
<feature type="signal peptide" evidence="3">
    <location>
        <begin position="1"/>
        <end position="25"/>
    </location>
</feature>
<dbReference type="PANTHER" id="PTHR43547">
    <property type="entry name" value="TWO-COMPONENT HISTIDINE KINASE"/>
    <property type="match status" value="1"/>
</dbReference>
<proteinExistence type="predicted"/>
<dbReference type="InterPro" id="IPR029787">
    <property type="entry name" value="Nucleotide_cyclase"/>
</dbReference>